<dbReference type="InterPro" id="IPR001173">
    <property type="entry name" value="Glyco_trans_2-like"/>
</dbReference>
<dbReference type="Gene3D" id="3.90.550.10">
    <property type="entry name" value="Spore Coat Polysaccharide Biosynthesis Protein SpsA, Chain A"/>
    <property type="match status" value="1"/>
</dbReference>
<dbReference type="InterPro" id="IPR029044">
    <property type="entry name" value="Nucleotide-diphossugar_trans"/>
</dbReference>
<evidence type="ECO:0000313" key="3">
    <source>
        <dbReference type="Proteomes" id="UP001056766"/>
    </source>
</evidence>
<reference evidence="2" key="2">
    <citation type="submission" date="2021-04" db="EMBL/GenBank/DDBJ databases">
        <authorList>
            <person name="Dong X."/>
        </authorList>
    </citation>
    <scope>NUCLEOTIDE SEQUENCE</scope>
    <source>
        <strain evidence="2">LLY</strain>
    </source>
</reference>
<name>A0A9E5DB98_9EURY</name>
<evidence type="ECO:0000259" key="1">
    <source>
        <dbReference type="Pfam" id="PF00535"/>
    </source>
</evidence>
<keyword evidence="2" id="KW-0808">Transferase</keyword>
<evidence type="ECO:0000313" key="2">
    <source>
        <dbReference type="EMBL" id="MCM1986697.1"/>
    </source>
</evidence>
<protein>
    <submittedName>
        <fullName evidence="2">Glycosyltransferase</fullName>
        <ecNumber evidence="2">2.4.-.-</ecNumber>
    </submittedName>
</protein>
<dbReference type="SUPFAM" id="SSF53448">
    <property type="entry name" value="Nucleotide-diphospho-sugar transferases"/>
    <property type="match status" value="1"/>
</dbReference>
<dbReference type="Proteomes" id="UP001056766">
    <property type="component" value="Unassembled WGS sequence"/>
</dbReference>
<sequence length="305" mass="34996">MTRNLFISIITPVYNDSQGLEDTLQSLVIQDYPRDCFEIIVADNGSTDTTLDVAESFLQEFPELVKIVIEDSIQSSYAARNKAVKIAKGQIIAFIDADMSVENDWLTNISRSLKKQNSDFIACGVEIYSESNSLSSLYNRLSGFPIEEYINNRHFAPTCCLAVNKSVFEKVGLFNPNLISSGDYEFGNRVYNSGLKLGYDLDIIMKHPARTSYKQLLKKSFRIGRGFYQLSYYNPELYKRMNRGITNSVSNSQKNSWNLFTFNKEGEIWRNLSIFTKISLYLIDVTNKLVKPAGYIYEKYFQKRN</sequence>
<feature type="domain" description="Glycosyltransferase 2-like" evidence="1">
    <location>
        <begin position="8"/>
        <end position="171"/>
    </location>
</feature>
<gene>
    <name evidence="2" type="ORF">KDK67_06740</name>
</gene>
<dbReference type="RefSeq" id="WP_250868051.1">
    <property type="nucleotide sequence ID" value="NZ_JAGSOI010000021.1"/>
</dbReference>
<organism evidence="2 3">
    <name type="scientific">Methanococcoides seepicolus</name>
    <dbReference type="NCBI Taxonomy" id="2828780"/>
    <lineage>
        <taxon>Archaea</taxon>
        <taxon>Methanobacteriati</taxon>
        <taxon>Methanobacteriota</taxon>
        <taxon>Stenosarchaea group</taxon>
        <taxon>Methanomicrobia</taxon>
        <taxon>Methanosarcinales</taxon>
        <taxon>Methanosarcinaceae</taxon>
        <taxon>Methanococcoides</taxon>
    </lineage>
</organism>
<dbReference type="PANTHER" id="PTHR43685:SF2">
    <property type="entry name" value="GLYCOSYLTRANSFERASE 2-LIKE DOMAIN-CONTAINING PROTEIN"/>
    <property type="match status" value="1"/>
</dbReference>
<dbReference type="EMBL" id="JAGSOI010000021">
    <property type="protein sequence ID" value="MCM1986697.1"/>
    <property type="molecule type" value="Genomic_DNA"/>
</dbReference>
<proteinExistence type="predicted"/>
<accession>A0A9E5DB98</accession>
<comment type="caution">
    <text evidence="2">The sequence shown here is derived from an EMBL/GenBank/DDBJ whole genome shotgun (WGS) entry which is preliminary data.</text>
</comment>
<keyword evidence="2" id="KW-0328">Glycosyltransferase</keyword>
<dbReference type="PANTHER" id="PTHR43685">
    <property type="entry name" value="GLYCOSYLTRANSFERASE"/>
    <property type="match status" value="1"/>
</dbReference>
<keyword evidence="3" id="KW-1185">Reference proteome</keyword>
<dbReference type="EC" id="2.4.-.-" evidence="2"/>
<dbReference type="Pfam" id="PF00535">
    <property type="entry name" value="Glycos_transf_2"/>
    <property type="match status" value="1"/>
</dbReference>
<reference evidence="2" key="1">
    <citation type="journal article" date="2021" name="mSystems">
        <title>Bacteria and Archaea Synergistically Convert Glycine Betaine to Biogenic Methane in the Formosa Cold Seep of the South China Sea.</title>
        <authorList>
            <person name="Li L."/>
            <person name="Zhang W."/>
            <person name="Zhang S."/>
            <person name="Song L."/>
            <person name="Sun Q."/>
            <person name="Zhang H."/>
            <person name="Xiang H."/>
            <person name="Dong X."/>
        </authorList>
    </citation>
    <scope>NUCLEOTIDE SEQUENCE</scope>
    <source>
        <strain evidence="2">LLY</strain>
    </source>
</reference>
<dbReference type="InterPro" id="IPR050834">
    <property type="entry name" value="Glycosyltransf_2"/>
</dbReference>
<dbReference type="AlphaFoldDB" id="A0A9E5DB98"/>
<dbReference type="GO" id="GO:0016757">
    <property type="term" value="F:glycosyltransferase activity"/>
    <property type="evidence" value="ECO:0007669"/>
    <property type="project" value="UniProtKB-KW"/>
</dbReference>